<comment type="caution">
    <text evidence="2">The sequence shown here is derived from an EMBL/GenBank/DDBJ whole genome shotgun (WGS) entry which is preliminary data.</text>
</comment>
<proteinExistence type="predicted"/>
<dbReference type="RefSeq" id="WP_216437972.1">
    <property type="nucleotide sequence ID" value="NZ_JAHLQF010000001.1"/>
</dbReference>
<dbReference type="EMBL" id="JAHLQF010000001">
    <property type="protein sequence ID" value="MBU5483607.1"/>
    <property type="molecule type" value="Genomic_DNA"/>
</dbReference>
<evidence type="ECO:0000313" key="2">
    <source>
        <dbReference type="EMBL" id="MBU5483607.1"/>
    </source>
</evidence>
<dbReference type="Proteomes" id="UP000726170">
    <property type="component" value="Unassembled WGS sequence"/>
</dbReference>
<keyword evidence="3" id="KW-1185">Reference proteome</keyword>
<feature type="transmembrane region" description="Helical" evidence="1">
    <location>
        <begin position="34"/>
        <end position="53"/>
    </location>
</feature>
<evidence type="ECO:0000256" key="1">
    <source>
        <dbReference type="SAM" id="Phobius"/>
    </source>
</evidence>
<protein>
    <submittedName>
        <fullName evidence="2">Uncharacterized protein</fullName>
    </submittedName>
</protein>
<feature type="transmembrane region" description="Helical" evidence="1">
    <location>
        <begin position="65"/>
        <end position="84"/>
    </location>
</feature>
<reference evidence="2 3" key="1">
    <citation type="submission" date="2021-06" db="EMBL/GenBank/DDBJ databases">
        <authorList>
            <person name="Sun Q."/>
            <person name="Li D."/>
        </authorList>
    </citation>
    <scope>NUCLEOTIDE SEQUENCE [LARGE SCALE GENOMIC DNA]</scope>
    <source>
        <strain evidence="2 3">MSJ-11</strain>
    </source>
</reference>
<keyword evidence="1" id="KW-0812">Transmembrane</keyword>
<evidence type="ECO:0000313" key="3">
    <source>
        <dbReference type="Proteomes" id="UP000726170"/>
    </source>
</evidence>
<name>A0ABS6EFR9_9CLOT</name>
<accession>A0ABS6EFR9</accession>
<gene>
    <name evidence="2" type="ORF">KQI86_04645</name>
</gene>
<organism evidence="2 3">
    <name type="scientific">Clostridium mobile</name>
    <dbReference type="NCBI Taxonomy" id="2841512"/>
    <lineage>
        <taxon>Bacteria</taxon>
        <taxon>Bacillati</taxon>
        <taxon>Bacillota</taxon>
        <taxon>Clostridia</taxon>
        <taxon>Eubacteriales</taxon>
        <taxon>Clostridiaceae</taxon>
        <taxon>Clostridium</taxon>
    </lineage>
</organism>
<keyword evidence="1" id="KW-1133">Transmembrane helix</keyword>
<keyword evidence="1" id="KW-0472">Membrane</keyword>
<sequence length="96" mass="11171">MINLLLFLLFALIITVTFECFVGDIYFNNGCRKHYYRILKSIYNMLIIIFIFLHRNYILSMKGLSGVLFFSCGAIALVNIFYIAKDTKVLKEEDAL</sequence>